<dbReference type="PANTHER" id="PTHR31845">
    <property type="entry name" value="FINGER DOMAIN PROTEIN, PUTATIVE-RELATED"/>
    <property type="match status" value="1"/>
</dbReference>
<keyword evidence="5" id="KW-0539">Nucleus</keyword>
<evidence type="ECO:0000256" key="3">
    <source>
        <dbReference type="ARBA" id="ARBA00023125"/>
    </source>
</evidence>
<evidence type="ECO:0000313" key="6">
    <source>
        <dbReference type="EMBL" id="KIW60922.1"/>
    </source>
</evidence>
<dbReference type="Proteomes" id="UP000054342">
    <property type="component" value="Unassembled WGS sequence"/>
</dbReference>
<dbReference type="AlphaFoldDB" id="A0A0D2DF58"/>
<keyword evidence="3" id="KW-0238">DNA-binding</keyword>
<reference evidence="6 7" key="1">
    <citation type="submission" date="2015-01" db="EMBL/GenBank/DDBJ databases">
        <title>The Genome Sequence of Exophiala xenobiotica CBS118157.</title>
        <authorList>
            <consortium name="The Broad Institute Genomics Platform"/>
            <person name="Cuomo C."/>
            <person name="de Hoog S."/>
            <person name="Gorbushina A."/>
            <person name="Stielow B."/>
            <person name="Teixiera M."/>
            <person name="Abouelleil A."/>
            <person name="Chapman S.B."/>
            <person name="Priest M."/>
            <person name="Young S.K."/>
            <person name="Wortman J."/>
            <person name="Nusbaum C."/>
            <person name="Birren B."/>
        </authorList>
    </citation>
    <scope>NUCLEOTIDE SEQUENCE [LARGE SCALE GENOMIC DNA]</scope>
    <source>
        <strain evidence="6 7">CBS 118157</strain>
    </source>
</reference>
<proteinExistence type="predicted"/>
<comment type="subcellular location">
    <subcellularLocation>
        <location evidence="1">Nucleus</location>
    </subcellularLocation>
</comment>
<evidence type="ECO:0000256" key="4">
    <source>
        <dbReference type="ARBA" id="ARBA00023163"/>
    </source>
</evidence>
<dbReference type="RefSeq" id="XP_013321506.1">
    <property type="nucleotide sequence ID" value="XM_013466052.1"/>
</dbReference>
<evidence type="ECO:0008006" key="8">
    <source>
        <dbReference type="Google" id="ProtNLM"/>
    </source>
</evidence>
<keyword evidence="2" id="KW-0805">Transcription regulation</keyword>
<keyword evidence="4" id="KW-0804">Transcription</keyword>
<dbReference type="HOGENOM" id="CLU_2109051_0_0_1"/>
<dbReference type="InterPro" id="IPR051089">
    <property type="entry name" value="prtT"/>
</dbReference>
<evidence type="ECO:0000256" key="1">
    <source>
        <dbReference type="ARBA" id="ARBA00004123"/>
    </source>
</evidence>
<dbReference type="GeneID" id="25323009"/>
<accession>A0A0D2DF58</accession>
<organism evidence="6 7">
    <name type="scientific">Exophiala xenobiotica</name>
    <dbReference type="NCBI Taxonomy" id="348802"/>
    <lineage>
        <taxon>Eukaryota</taxon>
        <taxon>Fungi</taxon>
        <taxon>Dikarya</taxon>
        <taxon>Ascomycota</taxon>
        <taxon>Pezizomycotina</taxon>
        <taxon>Eurotiomycetes</taxon>
        <taxon>Chaetothyriomycetidae</taxon>
        <taxon>Chaetothyriales</taxon>
        <taxon>Herpotrichiellaceae</taxon>
        <taxon>Exophiala</taxon>
    </lineage>
</organism>
<dbReference type="OrthoDB" id="4454541at2759"/>
<evidence type="ECO:0000256" key="2">
    <source>
        <dbReference type="ARBA" id="ARBA00023015"/>
    </source>
</evidence>
<evidence type="ECO:0000256" key="5">
    <source>
        <dbReference type="ARBA" id="ARBA00023242"/>
    </source>
</evidence>
<protein>
    <recommendedName>
        <fullName evidence="8">Transcription factor domain-containing protein</fullName>
    </recommendedName>
</protein>
<dbReference type="EMBL" id="KN847317">
    <property type="protein sequence ID" value="KIW60922.1"/>
    <property type="molecule type" value="Genomic_DNA"/>
</dbReference>
<dbReference type="PANTHER" id="PTHR31845:SF17">
    <property type="entry name" value="ZN(II)2CYS6 TRANSCRIPTION FACTOR (EUROFUNG)"/>
    <property type="match status" value="1"/>
</dbReference>
<dbReference type="GO" id="GO:0000976">
    <property type="term" value="F:transcription cis-regulatory region binding"/>
    <property type="evidence" value="ECO:0007669"/>
    <property type="project" value="TreeGrafter"/>
</dbReference>
<gene>
    <name evidence="6" type="ORF">PV05_01101</name>
</gene>
<name>A0A0D2DF58_9EURO</name>
<evidence type="ECO:0000313" key="7">
    <source>
        <dbReference type="Proteomes" id="UP000054342"/>
    </source>
</evidence>
<dbReference type="GO" id="GO:0000981">
    <property type="term" value="F:DNA-binding transcription factor activity, RNA polymerase II-specific"/>
    <property type="evidence" value="ECO:0007669"/>
    <property type="project" value="TreeGrafter"/>
</dbReference>
<keyword evidence="7" id="KW-1185">Reference proteome</keyword>
<dbReference type="GO" id="GO:0005634">
    <property type="term" value="C:nucleus"/>
    <property type="evidence" value="ECO:0007669"/>
    <property type="project" value="UniProtKB-SubCell"/>
</dbReference>
<sequence length="115" mass="12958">MLSESSARDAFHLYMTGANAFLPLFDPIVDTFEAVRQSSTFCLTVILAIALSVDRARPSSEKLRDHTHAEACHLAAKSLFMASPRLETVQAMVLLAAYSEKNWVRFVTRARWVRK</sequence>